<evidence type="ECO:0000256" key="2">
    <source>
        <dbReference type="ARBA" id="ARBA00004651"/>
    </source>
</evidence>
<evidence type="ECO:0000256" key="10">
    <source>
        <dbReference type="ARBA" id="ARBA00023065"/>
    </source>
</evidence>
<evidence type="ECO:0000256" key="12">
    <source>
        <dbReference type="ARBA" id="ARBA00040080"/>
    </source>
</evidence>
<feature type="transmembrane region" description="Helical" evidence="14">
    <location>
        <begin position="48"/>
        <end position="76"/>
    </location>
</feature>
<feature type="transmembrane region" description="Helical" evidence="14">
    <location>
        <begin position="9"/>
        <end position="36"/>
    </location>
</feature>
<keyword evidence="7" id="KW-0862">Zinc</keyword>
<keyword evidence="4 13" id="KW-0813">Transport</keyword>
<dbReference type="EMBL" id="LANX01000001">
    <property type="protein sequence ID" value="KJV68962.1"/>
    <property type="molecule type" value="Genomic_DNA"/>
</dbReference>
<evidence type="ECO:0000256" key="9">
    <source>
        <dbReference type="ARBA" id="ARBA00022989"/>
    </source>
</evidence>
<feature type="transmembrane region" description="Helical" evidence="14">
    <location>
        <begin position="170"/>
        <end position="187"/>
    </location>
</feature>
<organism evidence="15 16">
    <name type="scientific">Candidatus Neoehrlichia procyonis str. RAC413</name>
    <dbReference type="NCBI Taxonomy" id="1359163"/>
    <lineage>
        <taxon>Bacteria</taxon>
        <taxon>Pseudomonadati</taxon>
        <taxon>Pseudomonadota</taxon>
        <taxon>Alphaproteobacteria</taxon>
        <taxon>Rickettsiales</taxon>
        <taxon>Anaplasmataceae</taxon>
        <taxon>Candidatus Neoehrlichia</taxon>
    </lineage>
</organism>
<feature type="transmembrane region" description="Helical" evidence="14">
    <location>
        <begin position="218"/>
        <end position="238"/>
    </location>
</feature>
<evidence type="ECO:0000256" key="1">
    <source>
        <dbReference type="ARBA" id="ARBA00002313"/>
    </source>
</evidence>
<dbReference type="PATRIC" id="fig|1359163.3.peg.323"/>
<evidence type="ECO:0000313" key="16">
    <source>
        <dbReference type="Proteomes" id="UP000033562"/>
    </source>
</evidence>
<dbReference type="GO" id="GO:0055085">
    <property type="term" value="P:transmembrane transport"/>
    <property type="evidence" value="ECO:0007669"/>
    <property type="project" value="InterPro"/>
</dbReference>
<evidence type="ECO:0000256" key="7">
    <source>
        <dbReference type="ARBA" id="ARBA00022833"/>
    </source>
</evidence>
<sequence>MLEAISERFFVNAFIAIIIISMVTGPLGSCMIWHRFSYLGDSIAHSSFLGIALATIFQINILVSILLVAIVLAILMSLNFDKIYSTDAMLNIITNVVMSVGIVLLSFVSFVNDDIIHSLFGDILMISNSDLKKMFITAIVIISAVIYRWRSWLLVSVSQDLSISNGINVNIVRLEFLIVLSIFIAFYTQLVGILLITAFLVIPAAGARLITSTPVQMIIVATVISIVSGIVGLLLSVILDIFPGPLIIIVSFLLLVVMFFIRRLNIFRT</sequence>
<keyword evidence="6 13" id="KW-0812">Transmembrane</keyword>
<keyword evidence="16" id="KW-1185">Reference proteome</keyword>
<reference evidence="15 16" key="1">
    <citation type="submission" date="2015-02" db="EMBL/GenBank/DDBJ databases">
        <title>Genome Sequencing of Rickettsiales.</title>
        <authorList>
            <person name="Daugherty S.C."/>
            <person name="Su Q."/>
            <person name="Abolude K."/>
            <person name="Beier-Sexton M."/>
            <person name="Carlyon J.A."/>
            <person name="Carter R."/>
            <person name="Day N.P."/>
            <person name="Dumler S.J."/>
            <person name="Dyachenko V."/>
            <person name="Godinez A."/>
            <person name="Kurtti T.J."/>
            <person name="Lichay M."/>
            <person name="Mullins K.E."/>
            <person name="Ott S."/>
            <person name="Pappas-Brown V."/>
            <person name="Paris D.H."/>
            <person name="Patel P."/>
            <person name="Richards A.L."/>
            <person name="Sadzewicz L."/>
            <person name="Sears K."/>
            <person name="Seidman D."/>
            <person name="Sengamalay N."/>
            <person name="Stenos J."/>
            <person name="Tallon L.J."/>
            <person name="Vincent G."/>
            <person name="Fraser C.M."/>
            <person name="Munderloh U."/>
            <person name="Dunning-Hotopp J.C."/>
        </authorList>
    </citation>
    <scope>NUCLEOTIDE SEQUENCE [LARGE SCALE GENOMIC DNA]</scope>
    <source>
        <strain evidence="15 16">RAC413</strain>
    </source>
</reference>
<dbReference type="GO" id="GO:0010043">
    <property type="term" value="P:response to zinc ion"/>
    <property type="evidence" value="ECO:0007669"/>
    <property type="project" value="TreeGrafter"/>
</dbReference>
<dbReference type="SUPFAM" id="SSF81345">
    <property type="entry name" value="ABC transporter involved in vitamin B12 uptake, BtuC"/>
    <property type="match status" value="1"/>
</dbReference>
<evidence type="ECO:0000256" key="4">
    <source>
        <dbReference type="ARBA" id="ARBA00022448"/>
    </source>
</evidence>
<keyword evidence="9 14" id="KW-1133">Transmembrane helix</keyword>
<evidence type="ECO:0000256" key="14">
    <source>
        <dbReference type="SAM" id="Phobius"/>
    </source>
</evidence>
<dbReference type="STRING" id="1359163.NLO413_0334"/>
<keyword evidence="10" id="KW-0406">Ion transport</keyword>
<dbReference type="PANTHER" id="PTHR30477:SF23">
    <property type="entry name" value="HIGH-AFFINITY ZINC UPTAKE SYSTEM MEMBRANE PROTEIN ZNUB"/>
    <property type="match status" value="1"/>
</dbReference>
<dbReference type="PANTHER" id="PTHR30477">
    <property type="entry name" value="ABC-TRANSPORTER METAL-BINDING PROTEIN"/>
    <property type="match status" value="1"/>
</dbReference>
<dbReference type="GO" id="GO:0043190">
    <property type="term" value="C:ATP-binding cassette (ABC) transporter complex"/>
    <property type="evidence" value="ECO:0007669"/>
    <property type="project" value="InterPro"/>
</dbReference>
<evidence type="ECO:0000256" key="3">
    <source>
        <dbReference type="ARBA" id="ARBA00008034"/>
    </source>
</evidence>
<comment type="caution">
    <text evidence="15">The sequence shown here is derived from an EMBL/GenBank/DDBJ whole genome shotgun (WGS) entry which is preliminary data.</text>
</comment>
<proteinExistence type="inferred from homology"/>
<comment type="similarity">
    <text evidence="3 13">Belongs to the ABC-3 integral membrane protein family.</text>
</comment>
<dbReference type="Gene3D" id="1.10.3470.10">
    <property type="entry name" value="ABC transporter involved in vitamin B12 uptake, BtuC"/>
    <property type="match status" value="1"/>
</dbReference>
<dbReference type="Pfam" id="PF00950">
    <property type="entry name" value="ABC-3"/>
    <property type="match status" value="1"/>
</dbReference>
<keyword evidence="5" id="KW-1003">Cell membrane</keyword>
<evidence type="ECO:0000256" key="5">
    <source>
        <dbReference type="ARBA" id="ARBA00022475"/>
    </source>
</evidence>
<evidence type="ECO:0000256" key="13">
    <source>
        <dbReference type="RuleBase" id="RU003943"/>
    </source>
</evidence>
<dbReference type="InterPro" id="IPR001626">
    <property type="entry name" value="ABC_TroCD"/>
</dbReference>
<feature type="transmembrane region" description="Helical" evidence="14">
    <location>
        <begin position="244"/>
        <end position="261"/>
    </location>
</feature>
<accession>A0A0F3NMM9</accession>
<gene>
    <name evidence="15" type="ORF">NLO413_0334</name>
</gene>
<dbReference type="InterPro" id="IPR037294">
    <property type="entry name" value="ABC_BtuC-like"/>
</dbReference>
<comment type="subcellular location">
    <subcellularLocation>
        <location evidence="2 13">Cell membrane</location>
        <topology evidence="2 13">Multi-pass membrane protein</topology>
    </subcellularLocation>
</comment>
<comment type="function">
    <text evidence="1">Involved in the high-affinity zinc uptake transport system.</text>
</comment>
<evidence type="ECO:0000256" key="6">
    <source>
        <dbReference type="ARBA" id="ARBA00022692"/>
    </source>
</evidence>
<keyword evidence="11 14" id="KW-0472">Membrane</keyword>
<protein>
    <recommendedName>
        <fullName evidence="12">High-affinity zinc uptake system membrane protein ZnuB</fullName>
    </recommendedName>
</protein>
<evidence type="ECO:0000313" key="15">
    <source>
        <dbReference type="EMBL" id="KJV68962.1"/>
    </source>
</evidence>
<dbReference type="RefSeq" id="WP_045808780.1">
    <property type="nucleotide sequence ID" value="NZ_LANX01000001.1"/>
</dbReference>
<evidence type="ECO:0000256" key="8">
    <source>
        <dbReference type="ARBA" id="ARBA00022906"/>
    </source>
</evidence>
<dbReference type="GO" id="GO:0006829">
    <property type="term" value="P:zinc ion transport"/>
    <property type="evidence" value="ECO:0007669"/>
    <property type="project" value="UniProtKB-KW"/>
</dbReference>
<dbReference type="AlphaFoldDB" id="A0A0F3NMM9"/>
<feature type="transmembrane region" description="Helical" evidence="14">
    <location>
        <begin position="131"/>
        <end position="149"/>
    </location>
</feature>
<feature type="transmembrane region" description="Helical" evidence="14">
    <location>
        <begin position="88"/>
        <end position="111"/>
    </location>
</feature>
<dbReference type="OrthoDB" id="9783937at2"/>
<dbReference type="Proteomes" id="UP000033562">
    <property type="component" value="Unassembled WGS sequence"/>
</dbReference>
<feature type="transmembrane region" description="Helical" evidence="14">
    <location>
        <begin position="193"/>
        <end position="211"/>
    </location>
</feature>
<keyword evidence="8" id="KW-0864">Zinc transport</keyword>
<evidence type="ECO:0000256" key="11">
    <source>
        <dbReference type="ARBA" id="ARBA00023136"/>
    </source>
</evidence>
<name>A0A0F3NMM9_9RICK</name>